<dbReference type="EMBL" id="OIVN01003335">
    <property type="protein sequence ID" value="SPD10506.1"/>
    <property type="molecule type" value="Genomic_DNA"/>
</dbReference>
<dbReference type="GO" id="GO:0034244">
    <property type="term" value="P:negative regulation of transcription elongation by RNA polymerase II"/>
    <property type="evidence" value="ECO:0007669"/>
    <property type="project" value="InterPro"/>
</dbReference>
<dbReference type="PANTHER" id="PTHR33304:SF36">
    <property type="entry name" value="GB|AAF26970.1-RELATED"/>
    <property type="match status" value="1"/>
</dbReference>
<feature type="domain" description="AIPP2-like SPOC-like" evidence="7">
    <location>
        <begin position="166"/>
        <end position="289"/>
    </location>
</feature>
<gene>
    <name evidence="8" type="ORF">FSB_LOCUS38388</name>
</gene>
<evidence type="ECO:0000313" key="8">
    <source>
        <dbReference type="EMBL" id="SPD10506.1"/>
    </source>
</evidence>
<keyword evidence="5" id="KW-0804">Transcription</keyword>
<keyword evidence="1" id="KW-0479">Metal-binding</keyword>
<dbReference type="InterPro" id="IPR049914">
    <property type="entry name" value="PHD1-3/5-6"/>
</dbReference>
<keyword evidence="4" id="KW-0805">Transcription regulation</keyword>
<dbReference type="PANTHER" id="PTHR33304">
    <property type="match status" value="1"/>
</dbReference>
<dbReference type="GO" id="GO:0008270">
    <property type="term" value="F:zinc ion binding"/>
    <property type="evidence" value="ECO:0007669"/>
    <property type="project" value="UniProtKB-KW"/>
</dbReference>
<feature type="compositionally biased region" description="Basic residues" evidence="6">
    <location>
        <begin position="37"/>
        <end position="63"/>
    </location>
</feature>
<organism evidence="8">
    <name type="scientific">Fagus sylvatica</name>
    <name type="common">Beechnut</name>
    <dbReference type="NCBI Taxonomy" id="28930"/>
    <lineage>
        <taxon>Eukaryota</taxon>
        <taxon>Viridiplantae</taxon>
        <taxon>Streptophyta</taxon>
        <taxon>Embryophyta</taxon>
        <taxon>Tracheophyta</taxon>
        <taxon>Spermatophyta</taxon>
        <taxon>Magnoliopsida</taxon>
        <taxon>eudicotyledons</taxon>
        <taxon>Gunneridae</taxon>
        <taxon>Pentapetalae</taxon>
        <taxon>rosids</taxon>
        <taxon>fabids</taxon>
        <taxon>Fagales</taxon>
        <taxon>Fagaceae</taxon>
        <taxon>Fagus</taxon>
    </lineage>
</organism>
<dbReference type="AlphaFoldDB" id="A0A2N9H7V4"/>
<keyword evidence="3" id="KW-0862">Zinc</keyword>
<evidence type="ECO:0000256" key="6">
    <source>
        <dbReference type="SAM" id="MobiDB-lite"/>
    </source>
</evidence>
<dbReference type="GO" id="GO:0140566">
    <property type="term" value="F:histone reader activity"/>
    <property type="evidence" value="ECO:0007669"/>
    <property type="project" value="InterPro"/>
</dbReference>
<evidence type="ECO:0000256" key="2">
    <source>
        <dbReference type="ARBA" id="ARBA00022771"/>
    </source>
</evidence>
<name>A0A2N9H7V4_FAGSY</name>
<protein>
    <recommendedName>
        <fullName evidence="7">AIPP2-like SPOC-like domain-containing protein</fullName>
    </recommendedName>
</protein>
<evidence type="ECO:0000259" key="7">
    <source>
        <dbReference type="Pfam" id="PF23121"/>
    </source>
</evidence>
<sequence length="292" mass="32709">MFTVGARRAERGGCWQRRERTKTRSKTSLGIAESSRSRVKSHRSKTCGAKKGREGHRKSRWSTRSRDGSGALVAAKMELVCEKPVVDSLIPKEVETSNTKIEKEKNEASHTLSSLKLSSLTACPGGKFQVVGGKHENSDAEESDLLNILPKFKLYCNFLPARHATWRGGVLVTATRSTFYGGFRAQPPRTVSRQAFEFSQRLPLVLPVTLLPRSQIWADLFQNDCPDLNDIALYFSPDNNIQRSKENSACLFELMEVQNAIMRACINGVDLLIFTSKQLHVDSQRLRKNLGL</sequence>
<accession>A0A2N9H7V4</accession>
<reference evidence="8" key="1">
    <citation type="submission" date="2018-02" db="EMBL/GenBank/DDBJ databases">
        <authorList>
            <person name="Cohen D.B."/>
            <person name="Kent A.D."/>
        </authorList>
    </citation>
    <scope>NUCLEOTIDE SEQUENCE</scope>
</reference>
<evidence type="ECO:0000256" key="3">
    <source>
        <dbReference type="ARBA" id="ARBA00022833"/>
    </source>
</evidence>
<evidence type="ECO:0000256" key="5">
    <source>
        <dbReference type="ARBA" id="ARBA00023163"/>
    </source>
</evidence>
<dbReference type="InterPro" id="IPR056280">
    <property type="entry name" value="AIPP2-like_SPOC"/>
</dbReference>
<proteinExistence type="predicted"/>
<keyword evidence="2" id="KW-0863">Zinc-finger</keyword>
<evidence type="ECO:0000256" key="1">
    <source>
        <dbReference type="ARBA" id="ARBA00022723"/>
    </source>
</evidence>
<feature type="region of interest" description="Disordered" evidence="6">
    <location>
        <begin position="1"/>
        <end position="67"/>
    </location>
</feature>
<dbReference type="Pfam" id="PF23121">
    <property type="entry name" value="SPOC_AIPP2"/>
    <property type="match status" value="1"/>
</dbReference>
<evidence type="ECO:0000256" key="4">
    <source>
        <dbReference type="ARBA" id="ARBA00023015"/>
    </source>
</evidence>